<keyword evidence="3 6" id="KW-0732">Signal</keyword>
<evidence type="ECO:0000256" key="1">
    <source>
        <dbReference type="ARBA" id="ARBA00004442"/>
    </source>
</evidence>
<dbReference type="AlphaFoldDB" id="A0AAE9SP35"/>
<dbReference type="GO" id="GO:0009279">
    <property type="term" value="C:cell outer membrane"/>
    <property type="evidence" value="ECO:0007669"/>
    <property type="project" value="UniProtKB-SubCell"/>
</dbReference>
<evidence type="ECO:0000256" key="4">
    <source>
        <dbReference type="ARBA" id="ARBA00023136"/>
    </source>
</evidence>
<evidence type="ECO:0000313" key="8">
    <source>
        <dbReference type="Proteomes" id="UP001058687"/>
    </source>
</evidence>
<keyword evidence="4" id="KW-0472">Membrane</keyword>
<evidence type="ECO:0000313" key="7">
    <source>
        <dbReference type="EMBL" id="UTZ28867.1"/>
    </source>
</evidence>
<name>A0AAE9SP35_9VIBR</name>
<dbReference type="Proteomes" id="UP001058687">
    <property type="component" value="Chromosome 2"/>
</dbReference>
<evidence type="ECO:0000256" key="2">
    <source>
        <dbReference type="ARBA" id="ARBA00005722"/>
    </source>
</evidence>
<evidence type="ECO:0000256" key="6">
    <source>
        <dbReference type="SAM" id="SignalP"/>
    </source>
</evidence>
<dbReference type="InterPro" id="IPR010583">
    <property type="entry name" value="MipA"/>
</dbReference>
<gene>
    <name evidence="7" type="ORF">HB761_19545</name>
</gene>
<sequence length="249" mass="27516">MNKTLLLVPTLLFSAYSSADSSLSLGIGALYSPSPYIGMDTQFTPLPSIVYRDKHVSVEGTTASYSFNGRGAPIEYFAKVGFDPRIMRPSDSSDVDMQKLDKRKTSFMGGAGVRFNFPGTTAFLESTIATDISGVHNGHYGEIKAAYPIRMGAFGITPSIGYQINSADLNNHLYGVSREEATRTRFDEYSMDYEGDYFMGLNGYMFLTKKISISGSVRYVSLEDDLKKSPILSETESMTAYLSLNYTFF</sequence>
<dbReference type="PANTHER" id="PTHR38776">
    <property type="entry name" value="MLTA-INTERACTING PROTEIN-RELATED"/>
    <property type="match status" value="1"/>
</dbReference>
<feature type="signal peptide" evidence="6">
    <location>
        <begin position="1"/>
        <end position="19"/>
    </location>
</feature>
<proteinExistence type="inferred from homology"/>
<reference evidence="7" key="1">
    <citation type="submission" date="2020-03" db="EMBL/GenBank/DDBJ databases">
        <title>Five strains of Vibrio campbellii isolated from Mariana Trench.</title>
        <authorList>
            <person name="Liang J."/>
            <person name="Zhang X.-H."/>
        </authorList>
    </citation>
    <scope>NUCLEOTIDE SEQUENCE</scope>
    <source>
        <strain evidence="7">LJC014</strain>
    </source>
</reference>
<feature type="chain" id="PRO_5042172817" evidence="6">
    <location>
        <begin position="20"/>
        <end position="249"/>
    </location>
</feature>
<evidence type="ECO:0000256" key="3">
    <source>
        <dbReference type="ARBA" id="ARBA00022729"/>
    </source>
</evidence>
<accession>A0AAE9SP35</accession>
<organism evidence="7 8">
    <name type="scientific">Vibrio campbellii</name>
    <dbReference type="NCBI Taxonomy" id="680"/>
    <lineage>
        <taxon>Bacteria</taxon>
        <taxon>Pseudomonadati</taxon>
        <taxon>Pseudomonadota</taxon>
        <taxon>Gammaproteobacteria</taxon>
        <taxon>Vibrionales</taxon>
        <taxon>Vibrionaceae</taxon>
        <taxon>Vibrio</taxon>
    </lineage>
</organism>
<keyword evidence="5" id="KW-0998">Cell outer membrane</keyword>
<evidence type="ECO:0000256" key="5">
    <source>
        <dbReference type="ARBA" id="ARBA00023237"/>
    </source>
</evidence>
<dbReference type="EMBL" id="CP050468">
    <property type="protein sequence ID" value="UTZ28867.1"/>
    <property type="molecule type" value="Genomic_DNA"/>
</dbReference>
<dbReference type="Pfam" id="PF06629">
    <property type="entry name" value="MipA"/>
    <property type="match status" value="1"/>
</dbReference>
<comment type="subcellular location">
    <subcellularLocation>
        <location evidence="1">Cell outer membrane</location>
    </subcellularLocation>
</comment>
<protein>
    <submittedName>
        <fullName evidence="7">MipA/OmpV family protein</fullName>
    </submittedName>
</protein>
<dbReference type="RefSeq" id="WP_255944167.1">
    <property type="nucleotide sequence ID" value="NZ_CP050468.1"/>
</dbReference>
<dbReference type="PANTHER" id="PTHR38776:SF1">
    <property type="entry name" value="MLTA-INTERACTING PROTEIN-RELATED"/>
    <property type="match status" value="1"/>
</dbReference>
<comment type="similarity">
    <text evidence="2">Belongs to the MipA/OmpV family.</text>
</comment>